<comment type="caution">
    <text evidence="6">The sequence shown here is derived from an EMBL/GenBank/DDBJ whole genome shotgun (WGS) entry which is preliminary data.</text>
</comment>
<dbReference type="Pfam" id="PF00239">
    <property type="entry name" value="Resolvase"/>
    <property type="match status" value="1"/>
</dbReference>
<dbReference type="InterPro" id="IPR051491">
    <property type="entry name" value="Recombinase/Transposase-rel"/>
</dbReference>
<feature type="active site" description="O-(5'-phospho-DNA)-serine intermediate" evidence="4">
    <location>
        <position position="68"/>
    </location>
</feature>
<dbReference type="Gene3D" id="3.40.50.1390">
    <property type="entry name" value="Resolvase, N-terminal catalytic domain"/>
    <property type="match status" value="1"/>
</dbReference>
<protein>
    <submittedName>
        <fullName evidence="6">IS607-like element IS1602 family transposase</fullName>
    </submittedName>
</protein>
<organism evidence="6 7">
    <name type="scientific">Dactylosporangium darangshiense</name>
    <dbReference type="NCBI Taxonomy" id="579108"/>
    <lineage>
        <taxon>Bacteria</taxon>
        <taxon>Bacillati</taxon>
        <taxon>Actinomycetota</taxon>
        <taxon>Actinomycetes</taxon>
        <taxon>Micromonosporales</taxon>
        <taxon>Micromonosporaceae</taxon>
        <taxon>Dactylosporangium</taxon>
    </lineage>
</organism>
<keyword evidence="7" id="KW-1185">Reference proteome</keyword>
<evidence type="ECO:0000256" key="1">
    <source>
        <dbReference type="ARBA" id="ARBA00022908"/>
    </source>
</evidence>
<reference evidence="7" key="1">
    <citation type="journal article" date="2019" name="Int. J. Syst. Evol. Microbiol.">
        <title>The Global Catalogue of Microorganisms (GCM) 10K type strain sequencing project: providing services to taxonomists for standard genome sequencing and annotation.</title>
        <authorList>
            <consortium name="The Broad Institute Genomics Platform"/>
            <consortium name="The Broad Institute Genome Sequencing Center for Infectious Disease"/>
            <person name="Wu L."/>
            <person name="Ma J."/>
        </authorList>
    </citation>
    <scope>NUCLEOTIDE SEQUENCE [LARGE SCALE GENOMIC DNA]</scope>
    <source>
        <strain evidence="7">JCM 17441</strain>
    </source>
</reference>
<dbReference type="PANTHER" id="PTHR36172">
    <property type="match status" value="1"/>
</dbReference>
<dbReference type="PANTHER" id="PTHR36172:SF1">
    <property type="entry name" value="RESOLVASE-RELATED"/>
    <property type="match status" value="1"/>
</dbReference>
<evidence type="ECO:0000256" key="3">
    <source>
        <dbReference type="ARBA" id="ARBA00023172"/>
    </source>
</evidence>
<dbReference type="InterPro" id="IPR048046">
    <property type="entry name" value="Transpos_IS607"/>
</dbReference>
<dbReference type="Proteomes" id="UP001500620">
    <property type="component" value="Unassembled WGS sequence"/>
</dbReference>
<evidence type="ECO:0000313" key="6">
    <source>
        <dbReference type="EMBL" id="GAA4244445.1"/>
    </source>
</evidence>
<dbReference type="Gene3D" id="1.10.287.2170">
    <property type="match status" value="1"/>
</dbReference>
<dbReference type="InterPro" id="IPR006118">
    <property type="entry name" value="Recombinase_CS"/>
</dbReference>
<dbReference type="InterPro" id="IPR006119">
    <property type="entry name" value="Resolv_N"/>
</dbReference>
<feature type="domain" description="Resolvase/invertase-type recombinase catalytic" evidence="5">
    <location>
        <begin position="60"/>
        <end position="199"/>
    </location>
</feature>
<dbReference type="NCBIfam" id="NF033518">
    <property type="entry name" value="transpos_IS607"/>
    <property type="match status" value="1"/>
</dbReference>
<name>A0ABP8CX59_9ACTN</name>
<sequence length="202" mass="21866">MSLAGYDARVNLKEWAASQGVAYITARRQYAAGTLPVPTYRLGRLIMVGEPLPAVPQAGQVVVYARVSSADQRADLDRQVARVTVWATGRKLPVSRVVTEVGSALNGHCKKFLGLLRDPAVTTIVVEHRDRFARFGAEYVEAALAAQGRRLLVVDPAEVDDDLVRDVTEILTLLCARLYGRRGAANRARRAIDAATAQDGAA</sequence>
<dbReference type="InterPro" id="IPR036162">
    <property type="entry name" value="Resolvase-like_N_sf"/>
</dbReference>
<keyword evidence="2" id="KW-0238">DNA-binding</keyword>
<dbReference type="SMART" id="SM00857">
    <property type="entry name" value="Resolvase"/>
    <property type="match status" value="1"/>
</dbReference>
<dbReference type="EMBL" id="BAABAT010000002">
    <property type="protein sequence ID" value="GAA4244445.1"/>
    <property type="molecule type" value="Genomic_DNA"/>
</dbReference>
<evidence type="ECO:0000256" key="4">
    <source>
        <dbReference type="PROSITE-ProRule" id="PRU10137"/>
    </source>
</evidence>
<evidence type="ECO:0000259" key="5">
    <source>
        <dbReference type="PROSITE" id="PS51736"/>
    </source>
</evidence>
<dbReference type="PROSITE" id="PS00397">
    <property type="entry name" value="RECOMBINASES_1"/>
    <property type="match status" value="1"/>
</dbReference>
<keyword evidence="1" id="KW-0229">DNA integration</keyword>
<evidence type="ECO:0000256" key="2">
    <source>
        <dbReference type="ARBA" id="ARBA00023125"/>
    </source>
</evidence>
<gene>
    <name evidence="6" type="ORF">GCM10022255_007500</name>
</gene>
<accession>A0ABP8CX59</accession>
<dbReference type="PROSITE" id="PS51736">
    <property type="entry name" value="RECOMBINASES_3"/>
    <property type="match status" value="1"/>
</dbReference>
<dbReference type="SUPFAM" id="SSF53041">
    <property type="entry name" value="Resolvase-like"/>
    <property type="match status" value="1"/>
</dbReference>
<evidence type="ECO:0000313" key="7">
    <source>
        <dbReference type="Proteomes" id="UP001500620"/>
    </source>
</evidence>
<keyword evidence="3" id="KW-0233">DNA recombination</keyword>
<proteinExistence type="predicted"/>